<dbReference type="Proteomes" id="UP000540412">
    <property type="component" value="Unassembled WGS sequence"/>
</dbReference>
<reference evidence="2 3" key="1">
    <citation type="submission" date="2020-08" db="EMBL/GenBank/DDBJ databases">
        <title>Sequencing the genomes of 1000 actinobacteria strains.</title>
        <authorList>
            <person name="Klenk H.-P."/>
        </authorList>
    </citation>
    <scope>NUCLEOTIDE SEQUENCE [LARGE SCALE GENOMIC DNA]</scope>
    <source>
        <strain evidence="2 3">DSM 43582</strain>
    </source>
</reference>
<evidence type="ECO:0000256" key="1">
    <source>
        <dbReference type="SAM" id="MobiDB-lite"/>
    </source>
</evidence>
<evidence type="ECO:0000313" key="3">
    <source>
        <dbReference type="Proteomes" id="UP000540412"/>
    </source>
</evidence>
<gene>
    <name evidence="2" type="ORF">BJY24_005698</name>
</gene>
<feature type="region of interest" description="Disordered" evidence="1">
    <location>
        <begin position="51"/>
        <end position="77"/>
    </location>
</feature>
<sequence length="246" mass="26878">MTASTHDDGPYRTPIGIGTVFAELDYYLHERVAEFRYDRDEGLAQLKHTIAASSPGTPNGAAHDSGRPAPVPASAPRPYADEAREWIDAHRGPAAAYLDALTVSPLRITSRNTHTFAARISGGIDGERWLLSWLPELTLTRKQVFSGMVLDEILIAHDHDSATMLDLMHDLAADLYLPLIHILQRLAIVKYPPPPPAWLLRAWSDEAPTAPSSSGGARDSFGRRAIAMYAPSRCNGNAAGELRRPI</sequence>
<protein>
    <submittedName>
        <fullName evidence="2">Uncharacterized protein</fullName>
    </submittedName>
</protein>
<dbReference type="EMBL" id="JACHIT010000002">
    <property type="protein sequence ID" value="MBB5916786.1"/>
    <property type="molecule type" value="Genomic_DNA"/>
</dbReference>
<comment type="caution">
    <text evidence="2">The sequence shown here is derived from an EMBL/GenBank/DDBJ whole genome shotgun (WGS) entry which is preliminary data.</text>
</comment>
<dbReference type="AlphaFoldDB" id="A0A7W9UKS2"/>
<keyword evidence="3" id="KW-1185">Reference proteome</keyword>
<evidence type="ECO:0000313" key="2">
    <source>
        <dbReference type="EMBL" id="MBB5916786.1"/>
    </source>
</evidence>
<name>A0A7W9UKS2_9NOCA</name>
<organism evidence="2 3">
    <name type="scientific">Nocardia transvalensis</name>
    <dbReference type="NCBI Taxonomy" id="37333"/>
    <lineage>
        <taxon>Bacteria</taxon>
        <taxon>Bacillati</taxon>
        <taxon>Actinomycetota</taxon>
        <taxon>Actinomycetes</taxon>
        <taxon>Mycobacteriales</taxon>
        <taxon>Nocardiaceae</taxon>
        <taxon>Nocardia</taxon>
    </lineage>
</organism>
<dbReference type="RefSeq" id="WP_157185782.1">
    <property type="nucleotide sequence ID" value="NZ_JACHIT010000002.1"/>
</dbReference>
<proteinExistence type="predicted"/>
<accession>A0A7W9UKS2</accession>